<organism evidence="1">
    <name type="scientific">marine sediment metagenome</name>
    <dbReference type="NCBI Taxonomy" id="412755"/>
    <lineage>
        <taxon>unclassified sequences</taxon>
        <taxon>metagenomes</taxon>
        <taxon>ecological metagenomes</taxon>
    </lineage>
</organism>
<feature type="non-terminal residue" evidence="1">
    <location>
        <position position="364"/>
    </location>
</feature>
<sequence length="364" mass="41999">MSNLKQIISLNITKFPQNLLIPGIENKISIQVINKSNKSENFKFNIDGENLIFKFKSEKLQDKIEFSQGETKNIEFSLEPTIDGFGKLKIDVYWLNIIKTLVKVQKVRDSVKTKKFGKIIDKYNLSTAESIEKLNPDNYFIEMTKEEINQAEQALKLMKKQHKSSGSAANAENSPVIVIEDIDYKIKILAKGYLSNKDPLRALKLALTLSEKEDQMFLYYNLARAYGMKYLQELIEVIKNIKNSSVQQKLLKQVALDHVFINPKHAIKISFLIKDKVTKDSLFDTIFGKVIESNPIQVLDLIKEIKDLNLKFKYLLNVVKNLLDRNEKAEIYNILSLALKEVIDFIELHHDNKKDKTIGFDLLK</sequence>
<dbReference type="EMBL" id="LAZR01051613">
    <property type="protein sequence ID" value="KKK84785.1"/>
    <property type="molecule type" value="Genomic_DNA"/>
</dbReference>
<reference evidence="1" key="1">
    <citation type="journal article" date="2015" name="Nature">
        <title>Complex archaea that bridge the gap between prokaryotes and eukaryotes.</title>
        <authorList>
            <person name="Spang A."/>
            <person name="Saw J.H."/>
            <person name="Jorgensen S.L."/>
            <person name="Zaremba-Niedzwiedzka K."/>
            <person name="Martijn J."/>
            <person name="Lind A.E."/>
            <person name="van Eijk R."/>
            <person name="Schleper C."/>
            <person name="Guy L."/>
            <person name="Ettema T.J."/>
        </authorList>
    </citation>
    <scope>NUCLEOTIDE SEQUENCE</scope>
</reference>
<evidence type="ECO:0000313" key="1">
    <source>
        <dbReference type="EMBL" id="KKK84785.1"/>
    </source>
</evidence>
<proteinExistence type="predicted"/>
<comment type="caution">
    <text evidence="1">The sequence shown here is derived from an EMBL/GenBank/DDBJ whole genome shotgun (WGS) entry which is preliminary data.</text>
</comment>
<gene>
    <name evidence="1" type="ORF">LCGC14_2779840</name>
</gene>
<protein>
    <submittedName>
        <fullName evidence="1">Uncharacterized protein</fullName>
    </submittedName>
</protein>
<dbReference type="AlphaFoldDB" id="A0A0F8ZFP2"/>
<accession>A0A0F8ZFP2</accession>
<name>A0A0F8ZFP2_9ZZZZ</name>